<sequence>MNIKRRTLLIGLGGTGCFSLRCAKKNLQDAGYIPYDNLSENVRDSNLQENTKNIPVRFIAIDLDERSEKEHSPFYADISEDFLLIEKLRIEQKVKYMDLQENRYYWDWYPDKERNQIKLKQAQYGAGQWRPLGRLAYCEDQNFIESRIYNAIQELAAIPVDKDWDTKDIEVCILSSTAGGTGSGMLLDIAYYLQKSQVLQDDNIRVTTYAFLLLPDIFEKLDHALRTKPNTYANLKELHAFYRQEFDFEMFYPSRMELFKVDAGKSVPFSNIYLVNKDLSDIELTSPEDCFKYIGSVVYLRMISELSSQAKSSFANERIPPKIKGMENDLTQSGYVFSSCSGGIVQFPPPKKLGQTLLRNYVKEQLNGKEQGEFDLSRWKKTDWPTKFKDLIFPWEPEGMKKFWRDFKDEMIQSTERAIHRIETGEISPEEKFLEEHLRNWEDELQKRIDKEIGERTNNLVQQLNTKEIFRDFDHADAHISPELFLEILKDIQNSLKKLIEEIPLKKETTLSPADFTKHVNDLQNDIKKYLKNIRLLSRWLFFHGSFVKSNLDRLNEKIAQLNRVLAKGEQILDNDSQMAVALMPVFTEKTAKKLGDKWNALSQNIDHLEGALKVLRRDLKNAETDRLYDVHHYKMRQDEKLINKLSISTSTILEAVQIDDFFLDSLFNQRVNRQLFKTEGDEEEAFSLNESAQSIVSPMKIRIKPDSEKILDDLIHALEKGIEKGDIKIDTKKYIKEISDVIKNSYISLFKNLKSNSFAESSVFWSLPEYTDGNQYPFKDENTAVQIKNKVQNLINRTFKGCNQYFNSNSENSFIFYHETHHHPPENIPGIISYRDEYRSVSFPPEFLHVHKTYAEKFNDLIAPELQEVLCGNHGCNFNIAPLPREVNLCPSCDKPILNRCGNSNPDCDTDNLIERLGGLDQIDKTKTICPGCNRQIRTFWWYCEKHGPQWREKDEMFCPECTLEAEKGFIKFSERTIKADDKTHPSFCIHCKETGEKFPFKIPLPDFYYDVPKYKNPLLTKILQEERISNNLCPVCGAQIFPLCPYVDGEIPAHYVERSSEGRLICTYFNGHKETIADIYQCFYCHYPLKPDDSVCPRCFKDLVFCHHCSKEKRMLIPLDQLIEGNRCPACKYQIRIKNA</sequence>
<dbReference type="AlphaFoldDB" id="A0A0S7Y5D8"/>
<dbReference type="EMBL" id="LIZX01000010">
    <property type="protein sequence ID" value="KPJ69970.1"/>
    <property type="molecule type" value="Genomic_DNA"/>
</dbReference>
<protein>
    <submittedName>
        <fullName evidence="1">Uncharacterized protein</fullName>
    </submittedName>
</protein>
<dbReference type="SUPFAM" id="SSF52490">
    <property type="entry name" value="Tubulin nucleotide-binding domain-like"/>
    <property type="match status" value="1"/>
</dbReference>
<reference evidence="1 2" key="1">
    <citation type="journal article" date="2015" name="Microbiome">
        <title>Genomic resolution of linkages in carbon, nitrogen, and sulfur cycling among widespread estuary sediment bacteria.</title>
        <authorList>
            <person name="Baker B.J."/>
            <person name="Lazar C.S."/>
            <person name="Teske A.P."/>
            <person name="Dick G.J."/>
        </authorList>
    </citation>
    <scope>NUCLEOTIDE SEQUENCE [LARGE SCALE GENOMIC DNA]</scope>
    <source>
        <strain evidence="1">DG_54_3</strain>
    </source>
</reference>
<dbReference type="InterPro" id="IPR025904">
    <property type="entry name" value="Tubulin-like"/>
</dbReference>
<gene>
    <name evidence="1" type="ORF">AMJ44_01420</name>
</gene>
<evidence type="ECO:0000313" key="2">
    <source>
        <dbReference type="Proteomes" id="UP000051861"/>
    </source>
</evidence>
<dbReference type="Gene3D" id="3.40.50.1440">
    <property type="entry name" value="Tubulin/FtsZ, GTPase domain"/>
    <property type="match status" value="1"/>
</dbReference>
<dbReference type="Proteomes" id="UP000051861">
    <property type="component" value="Unassembled WGS sequence"/>
</dbReference>
<organism evidence="1 2">
    <name type="scientific">candidate division WOR-1 bacterium DG_54_3</name>
    <dbReference type="NCBI Taxonomy" id="1703775"/>
    <lineage>
        <taxon>Bacteria</taxon>
        <taxon>Bacillati</taxon>
        <taxon>Saganbacteria</taxon>
    </lineage>
</organism>
<name>A0A0S7Y5D8_UNCSA</name>
<evidence type="ECO:0000313" key="1">
    <source>
        <dbReference type="EMBL" id="KPJ69970.1"/>
    </source>
</evidence>
<dbReference type="PROSITE" id="PS51257">
    <property type="entry name" value="PROKAR_LIPOPROTEIN"/>
    <property type="match status" value="1"/>
</dbReference>
<proteinExistence type="predicted"/>
<comment type="caution">
    <text evidence="1">The sequence shown here is derived from an EMBL/GenBank/DDBJ whole genome shotgun (WGS) entry which is preliminary data.</text>
</comment>
<dbReference type="InterPro" id="IPR036525">
    <property type="entry name" value="Tubulin/FtsZ_GTPase_sf"/>
</dbReference>
<accession>A0A0S7Y5D8</accession>
<dbReference type="Pfam" id="PF13809">
    <property type="entry name" value="Tubulin_2"/>
    <property type="match status" value="1"/>
</dbReference>